<dbReference type="NCBIfam" id="TIGR00329">
    <property type="entry name" value="gcp_kae1"/>
    <property type="match status" value="1"/>
</dbReference>
<keyword evidence="2 7" id="KW-0808">Transferase</keyword>
<protein>
    <recommendedName>
        <fullName evidence="1">N(6)-L-threonylcarbamoyladenine synthase</fullName>
        <ecNumber evidence="1">2.3.1.234</ecNumber>
    </recommendedName>
</protein>
<evidence type="ECO:0000256" key="4">
    <source>
        <dbReference type="ARBA" id="ARBA00022723"/>
    </source>
</evidence>
<comment type="function">
    <text evidence="7">Required for the formation of a threonylcarbamoyl group on adenosine at position 37 (t(6)A37) in mitochondrial tRNAs that read codons beginning with adenine. Probably involved in the transfer of the threonylcarbamoyl moiety of threonylcarbamoyl-AMP (TC-AMP) to the N6 group of A37. Involved in mitochondrial genome maintenance.</text>
</comment>
<dbReference type="SUPFAM" id="SSF53067">
    <property type="entry name" value="Actin-like ATPase domain"/>
    <property type="match status" value="1"/>
</dbReference>
<evidence type="ECO:0000313" key="9">
    <source>
        <dbReference type="EMBL" id="KAG8181488.1"/>
    </source>
</evidence>
<dbReference type="PANTHER" id="PTHR11735">
    <property type="entry name" value="TRNA N6-ADENOSINE THREONYLCARBAMOYLTRANSFERASE"/>
    <property type="match status" value="1"/>
</dbReference>
<dbReference type="HAMAP" id="MF_01445">
    <property type="entry name" value="TsaD"/>
    <property type="match status" value="1"/>
</dbReference>
<keyword evidence="10" id="KW-1185">Reference proteome</keyword>
<comment type="similarity">
    <text evidence="7">Belongs to the KAE1 / TsaD family.</text>
</comment>
<comment type="cofactor">
    <cofactor evidence="7">
        <name>a divalent metal cation</name>
        <dbReference type="ChEBI" id="CHEBI:60240"/>
    </cofactor>
    <text evidence="7">Binds 1 divalent metal cation per subunit.</text>
</comment>
<dbReference type="InterPro" id="IPR043129">
    <property type="entry name" value="ATPase_NBD"/>
</dbReference>
<dbReference type="Proteomes" id="UP000827092">
    <property type="component" value="Unassembled WGS sequence"/>
</dbReference>
<keyword evidence="5 7" id="KW-0012">Acyltransferase</keyword>
<reference evidence="9 10" key="1">
    <citation type="journal article" date="2022" name="Nat. Ecol. Evol.">
        <title>A masculinizing supergene underlies an exaggerated male reproductive morph in a spider.</title>
        <authorList>
            <person name="Hendrickx F."/>
            <person name="De Corte Z."/>
            <person name="Sonet G."/>
            <person name="Van Belleghem S.M."/>
            <person name="Kostlbacher S."/>
            <person name="Vangestel C."/>
        </authorList>
    </citation>
    <scope>NUCLEOTIDE SEQUENCE [LARGE SCALE GENOMIC DNA]</scope>
    <source>
        <strain evidence="9">W744_W776</strain>
    </source>
</reference>
<dbReference type="Gene3D" id="3.30.420.40">
    <property type="match status" value="2"/>
</dbReference>
<evidence type="ECO:0000256" key="6">
    <source>
        <dbReference type="ARBA" id="ARBA00048117"/>
    </source>
</evidence>
<dbReference type="GO" id="GO:0061711">
    <property type="term" value="F:tRNA N(6)-L-threonylcarbamoyladenine synthase activity"/>
    <property type="evidence" value="ECO:0007669"/>
    <property type="project" value="UniProtKB-EC"/>
</dbReference>
<dbReference type="AlphaFoldDB" id="A0AAV6UCB4"/>
<comment type="subcellular location">
    <subcellularLocation>
        <location evidence="7">Mitochondrion</location>
    </subcellularLocation>
</comment>
<gene>
    <name evidence="9" type="ORF">JTE90_016575</name>
</gene>
<evidence type="ECO:0000256" key="3">
    <source>
        <dbReference type="ARBA" id="ARBA00022694"/>
    </source>
</evidence>
<dbReference type="GO" id="GO:0046872">
    <property type="term" value="F:metal ion binding"/>
    <property type="evidence" value="ECO:0007669"/>
    <property type="project" value="UniProtKB-KW"/>
</dbReference>
<comment type="caution">
    <text evidence="9">The sequence shown here is derived from an EMBL/GenBank/DDBJ whole genome shotgun (WGS) entry which is preliminary data.</text>
</comment>
<comment type="catalytic activity">
    <reaction evidence="6 7">
        <text>L-threonylcarbamoyladenylate + adenosine(37) in tRNA = N(6)-L-threonylcarbamoyladenosine(37) in tRNA + AMP + H(+)</text>
        <dbReference type="Rhea" id="RHEA:37059"/>
        <dbReference type="Rhea" id="RHEA-COMP:10162"/>
        <dbReference type="Rhea" id="RHEA-COMP:10163"/>
        <dbReference type="ChEBI" id="CHEBI:15378"/>
        <dbReference type="ChEBI" id="CHEBI:73682"/>
        <dbReference type="ChEBI" id="CHEBI:74411"/>
        <dbReference type="ChEBI" id="CHEBI:74418"/>
        <dbReference type="ChEBI" id="CHEBI:456215"/>
        <dbReference type="EC" id="2.3.1.234"/>
    </reaction>
</comment>
<feature type="domain" description="Gcp-like" evidence="8">
    <location>
        <begin position="49"/>
        <end position="355"/>
    </location>
</feature>
<name>A0AAV6UCB4_9ARAC</name>
<accession>A0AAV6UCB4</accession>
<dbReference type="EC" id="2.3.1.234" evidence="1"/>
<comment type="subunit">
    <text evidence="7">Homodimer.</text>
</comment>
<sequence>MKFKSLISQIRSLYSLSYRRFSHSRRLVLGIESSCDDTGAAVVDENGVILGEGYESQMKIHLDNGGVIPHIAVHLHQENIEKVVTSALKNSNVDLLNVSAIAVTTKPGLRGSLAVGVEYAMKIAQLSKKPLIPIHHMEAHALTARLTNDVPFPFMCLLASGGHCQVALVRGIDDFLLLGTSRHNTPGELLDKIARRLKLQNLPECYEMSGGKAIEFMSKGGDPLSVPFPLAMTKYRDCDFSFSGFGSFATHYIEREEEKNDVPADGVIPSVRDFCASLLHGYALHMIHRIHRAFLYCEGEKLMNCDQRSLVFSGGVACNSYIRNAIENYCVHQMKCKFFAPPPKLCTDNGVMIAWNGIEKLKANIGILPYSENLKPIPDCPLGVDISAAVKEASIKLKIPKLDLESGEEKGNLKIAVE</sequence>
<proteinExistence type="inferred from homology"/>
<dbReference type="PRINTS" id="PR00789">
    <property type="entry name" value="OSIALOPTASE"/>
</dbReference>
<dbReference type="GO" id="GO:0002949">
    <property type="term" value="P:tRNA threonylcarbamoyladenosine modification"/>
    <property type="evidence" value="ECO:0007669"/>
    <property type="project" value="UniProtKB-UniRule"/>
</dbReference>
<dbReference type="InterPro" id="IPR000905">
    <property type="entry name" value="Gcp-like_dom"/>
</dbReference>
<evidence type="ECO:0000256" key="5">
    <source>
        <dbReference type="ARBA" id="ARBA00023315"/>
    </source>
</evidence>
<evidence type="ECO:0000259" key="8">
    <source>
        <dbReference type="Pfam" id="PF00814"/>
    </source>
</evidence>
<organism evidence="9 10">
    <name type="scientific">Oedothorax gibbosus</name>
    <dbReference type="NCBI Taxonomy" id="931172"/>
    <lineage>
        <taxon>Eukaryota</taxon>
        <taxon>Metazoa</taxon>
        <taxon>Ecdysozoa</taxon>
        <taxon>Arthropoda</taxon>
        <taxon>Chelicerata</taxon>
        <taxon>Arachnida</taxon>
        <taxon>Araneae</taxon>
        <taxon>Araneomorphae</taxon>
        <taxon>Entelegynae</taxon>
        <taxon>Araneoidea</taxon>
        <taxon>Linyphiidae</taxon>
        <taxon>Erigoninae</taxon>
        <taxon>Oedothorax</taxon>
    </lineage>
</organism>
<evidence type="ECO:0000256" key="1">
    <source>
        <dbReference type="ARBA" id="ARBA00012156"/>
    </source>
</evidence>
<evidence type="ECO:0000313" key="10">
    <source>
        <dbReference type="Proteomes" id="UP000827092"/>
    </source>
</evidence>
<evidence type="ECO:0000256" key="2">
    <source>
        <dbReference type="ARBA" id="ARBA00022679"/>
    </source>
</evidence>
<dbReference type="Pfam" id="PF00814">
    <property type="entry name" value="TsaD"/>
    <property type="match status" value="1"/>
</dbReference>
<keyword evidence="7" id="KW-0496">Mitochondrion</keyword>
<dbReference type="InterPro" id="IPR017861">
    <property type="entry name" value="KAE1/TsaD"/>
</dbReference>
<keyword evidence="3 7" id="KW-0819">tRNA processing</keyword>
<dbReference type="PANTHER" id="PTHR11735:SF6">
    <property type="entry name" value="TRNA N6-ADENOSINE THREONYLCARBAMOYLTRANSFERASE, MITOCHONDRIAL"/>
    <property type="match status" value="1"/>
</dbReference>
<dbReference type="InterPro" id="IPR022450">
    <property type="entry name" value="TsaD"/>
</dbReference>
<dbReference type="CDD" id="cd24134">
    <property type="entry name" value="ASKHA_NBD_OSGEPL1_QRI7_euk"/>
    <property type="match status" value="1"/>
</dbReference>
<keyword evidence="4 7" id="KW-0479">Metal-binding</keyword>
<dbReference type="GO" id="GO:0005739">
    <property type="term" value="C:mitochondrion"/>
    <property type="evidence" value="ECO:0007669"/>
    <property type="project" value="UniProtKB-SubCell"/>
</dbReference>
<evidence type="ECO:0000256" key="7">
    <source>
        <dbReference type="HAMAP-Rule" id="MF_03179"/>
    </source>
</evidence>
<dbReference type="EMBL" id="JAFNEN010000513">
    <property type="protein sequence ID" value="KAG8181488.1"/>
    <property type="molecule type" value="Genomic_DNA"/>
</dbReference>